<dbReference type="CDD" id="cd20354">
    <property type="entry name" value="Rcat_RBR_RNF14"/>
    <property type="match status" value="1"/>
</dbReference>
<dbReference type="CDD" id="cd20335">
    <property type="entry name" value="BRcat_RBR"/>
    <property type="match status" value="1"/>
</dbReference>
<protein>
    <recommendedName>
        <fullName evidence="9">RING-type domain-containing protein</fullName>
    </recommendedName>
</protein>
<evidence type="ECO:0000256" key="5">
    <source>
        <dbReference type="ARBA" id="ARBA00022771"/>
    </source>
</evidence>
<dbReference type="GO" id="GO:0004842">
    <property type="term" value="F:ubiquitin-protein transferase activity"/>
    <property type="evidence" value="ECO:0007669"/>
    <property type="project" value="TreeGrafter"/>
</dbReference>
<dbReference type="InterPro" id="IPR051628">
    <property type="entry name" value="LUBAC_E3_Ligases"/>
</dbReference>
<sequence>MDKNVVTFGPGLEIREVVPSSEVRKLIIKGLPSYATQEAIAGIFVDRGAISKELFVPYNIRSGVDGFGEALVLVNVAQNPNILQKLEGVKLGDQVLDIQDADRANDVSVVRKLRDEKASPYLEVSWKSPTETIFAHYTSHAEAARWATALNGNMWEGRRLIASVEEVEQKGKRSHPFARGKGSRFEQKGELATVKIMGCPLNSSTNPRFAEFTSSTRVVYQGVFPWSCKEVVREHLAEQEGVLMETYEVIEDENMPFMKIRVNFRDRASVEQAQVFFHNRQLAIYTGKTPYLRASSSAHRHYQVMIPMRQYRAQKKQWDGLPKWSPDNAREAYNLTERSEKNRTAVMSITIEGKDEKAADALKVRVEALVTGETLDASYWHPTFGQNEDTWVLCSRLCESAMAFVRADYKAKVFKVCGEQSAIEKVKVLIREEIEEIGGLETSRDIDWTGGVGFFIKEGLTRLKEVLGESRVCLNVTCKPAKITILSTEEAIYDLDRIIEESQALSQARVQYETEGEGIICPVCNEGVVNGRQLGCGHTYCAACLKHFLSSAADIKVFPLACLGDNRACKSPISIPFLRRFMHQQTLSKLAEAAFLQHLEAHPHELRYCATSECSQIYRSETDKNEVNCPTCLSKSCLTYNKEEHKGVSCEEAVQNVVDKATQENEEPTKAGCKKCPECSSLIEQSLGCNHMHCGFCGTHFCWVCGLAFDRREIYEHFKREHGGIYGVNVELEEAAGSGIVQGGFLA</sequence>
<dbReference type="InterPro" id="IPR002867">
    <property type="entry name" value="IBR_dom"/>
</dbReference>
<dbReference type="SUPFAM" id="SSF57850">
    <property type="entry name" value="RING/U-box"/>
    <property type="match status" value="2"/>
</dbReference>
<feature type="domain" description="RING-type" evidence="9">
    <location>
        <begin position="517"/>
        <end position="732"/>
    </location>
</feature>
<dbReference type="InterPro" id="IPR044066">
    <property type="entry name" value="TRIAD_supradom"/>
</dbReference>
<dbReference type="Gene3D" id="1.20.120.1750">
    <property type="match status" value="1"/>
</dbReference>
<evidence type="ECO:0000313" key="10">
    <source>
        <dbReference type="EMBL" id="KAF9529025.1"/>
    </source>
</evidence>
<dbReference type="InterPro" id="IPR047548">
    <property type="entry name" value="Rcat_RBR_RNF14"/>
</dbReference>
<proteinExistence type="inferred from homology"/>
<keyword evidence="3" id="KW-0479">Metal-binding</keyword>
<keyword evidence="5" id="KW-0863">Zinc-finger</keyword>
<evidence type="ECO:0000256" key="3">
    <source>
        <dbReference type="ARBA" id="ARBA00022723"/>
    </source>
</evidence>
<reference evidence="10" key="1">
    <citation type="submission" date="2020-11" db="EMBL/GenBank/DDBJ databases">
        <authorList>
            <consortium name="DOE Joint Genome Institute"/>
            <person name="Ahrendt S."/>
            <person name="Riley R."/>
            <person name="Andreopoulos W."/>
            <person name="Labutti K."/>
            <person name="Pangilinan J."/>
            <person name="Ruiz-Duenas F.J."/>
            <person name="Barrasa J.M."/>
            <person name="Sanchez-Garcia M."/>
            <person name="Camarero S."/>
            <person name="Miyauchi S."/>
            <person name="Serrano A."/>
            <person name="Linde D."/>
            <person name="Babiker R."/>
            <person name="Drula E."/>
            <person name="Ayuso-Fernandez I."/>
            <person name="Pacheco R."/>
            <person name="Padilla G."/>
            <person name="Ferreira P."/>
            <person name="Barriuso J."/>
            <person name="Kellner H."/>
            <person name="Castanera R."/>
            <person name="Alfaro M."/>
            <person name="Ramirez L."/>
            <person name="Pisabarro A.G."/>
            <person name="Kuo A."/>
            <person name="Tritt A."/>
            <person name="Lipzen A."/>
            <person name="He G."/>
            <person name="Yan M."/>
            <person name="Ng V."/>
            <person name="Cullen D."/>
            <person name="Martin F."/>
            <person name="Rosso M.-N."/>
            <person name="Henrissat B."/>
            <person name="Hibbett D."/>
            <person name="Martinez A.T."/>
            <person name="Grigoriev I.V."/>
        </authorList>
    </citation>
    <scope>NUCLEOTIDE SEQUENCE</scope>
    <source>
        <strain evidence="10">CBS 506.95</strain>
    </source>
</reference>
<gene>
    <name evidence="10" type="ORF">CPB83DRAFT_853646</name>
</gene>
<dbReference type="InterPro" id="IPR018957">
    <property type="entry name" value="Znf_C3HC4_RING-type"/>
</dbReference>
<dbReference type="Gene3D" id="3.30.40.10">
    <property type="entry name" value="Zinc/RING finger domain, C3HC4 (zinc finger)"/>
    <property type="match status" value="1"/>
</dbReference>
<dbReference type="Pfam" id="PF00097">
    <property type="entry name" value="zf-C3HC4"/>
    <property type="match status" value="1"/>
</dbReference>
<evidence type="ECO:0000256" key="4">
    <source>
        <dbReference type="ARBA" id="ARBA00022737"/>
    </source>
</evidence>
<keyword evidence="2" id="KW-0808">Transferase</keyword>
<dbReference type="InterPro" id="IPR012677">
    <property type="entry name" value="Nucleotide-bd_a/b_plait_sf"/>
</dbReference>
<evidence type="ECO:0000313" key="11">
    <source>
        <dbReference type="Proteomes" id="UP000807306"/>
    </source>
</evidence>
<evidence type="ECO:0000259" key="9">
    <source>
        <dbReference type="PROSITE" id="PS51873"/>
    </source>
</evidence>
<evidence type="ECO:0000256" key="6">
    <source>
        <dbReference type="ARBA" id="ARBA00022786"/>
    </source>
</evidence>
<dbReference type="Pfam" id="PF22191">
    <property type="entry name" value="IBR_1"/>
    <property type="match status" value="1"/>
</dbReference>
<dbReference type="GO" id="GO:0000151">
    <property type="term" value="C:ubiquitin ligase complex"/>
    <property type="evidence" value="ECO:0007669"/>
    <property type="project" value="TreeGrafter"/>
</dbReference>
<dbReference type="PROSITE" id="PS51873">
    <property type="entry name" value="TRIAD"/>
    <property type="match status" value="1"/>
</dbReference>
<dbReference type="Gene3D" id="3.30.70.330">
    <property type="match status" value="1"/>
</dbReference>
<keyword evidence="6" id="KW-0833">Ubl conjugation pathway</keyword>
<dbReference type="AlphaFoldDB" id="A0A9P6JQZ5"/>
<dbReference type="PROSITE" id="PS00518">
    <property type="entry name" value="ZF_RING_1"/>
    <property type="match status" value="1"/>
</dbReference>
<dbReference type="Pfam" id="PF01485">
    <property type="entry name" value="IBR"/>
    <property type="match status" value="1"/>
</dbReference>
<evidence type="ECO:0000256" key="1">
    <source>
        <dbReference type="ARBA" id="ARBA00004906"/>
    </source>
</evidence>
<organism evidence="10 11">
    <name type="scientific">Crepidotus variabilis</name>
    <dbReference type="NCBI Taxonomy" id="179855"/>
    <lineage>
        <taxon>Eukaryota</taxon>
        <taxon>Fungi</taxon>
        <taxon>Dikarya</taxon>
        <taxon>Basidiomycota</taxon>
        <taxon>Agaricomycotina</taxon>
        <taxon>Agaricomycetes</taxon>
        <taxon>Agaricomycetidae</taxon>
        <taxon>Agaricales</taxon>
        <taxon>Agaricineae</taxon>
        <taxon>Crepidotaceae</taxon>
        <taxon>Crepidotus</taxon>
    </lineage>
</organism>
<comment type="pathway">
    <text evidence="1">Protein modification; protein ubiquitination.</text>
</comment>
<name>A0A9P6JQZ5_9AGAR</name>
<dbReference type="OrthoDB" id="1431934at2759"/>
<dbReference type="InterPro" id="IPR013083">
    <property type="entry name" value="Znf_RING/FYVE/PHD"/>
</dbReference>
<dbReference type="InterPro" id="IPR017907">
    <property type="entry name" value="Znf_RING_CS"/>
</dbReference>
<dbReference type="GO" id="GO:0097039">
    <property type="term" value="P:protein linear polyubiquitination"/>
    <property type="evidence" value="ECO:0007669"/>
    <property type="project" value="TreeGrafter"/>
</dbReference>
<dbReference type="PANTHER" id="PTHR22770">
    <property type="entry name" value="UBIQUITIN CONJUGATING ENZYME 7 INTERACTING PROTEIN-RELATED"/>
    <property type="match status" value="1"/>
</dbReference>
<dbReference type="GO" id="GO:0043130">
    <property type="term" value="F:ubiquitin binding"/>
    <property type="evidence" value="ECO:0007669"/>
    <property type="project" value="TreeGrafter"/>
</dbReference>
<dbReference type="InterPro" id="IPR001841">
    <property type="entry name" value="Znf_RING"/>
</dbReference>
<comment type="similarity">
    <text evidence="8">Belongs to the RBR family. RNF14 subfamily.</text>
</comment>
<dbReference type="CDD" id="cd16449">
    <property type="entry name" value="RING-HC"/>
    <property type="match status" value="1"/>
</dbReference>
<accession>A0A9P6JQZ5</accession>
<keyword evidence="4" id="KW-0677">Repeat</keyword>
<keyword evidence="11" id="KW-1185">Reference proteome</keyword>
<dbReference type="SMART" id="SM00184">
    <property type="entry name" value="RING"/>
    <property type="match status" value="1"/>
</dbReference>
<evidence type="ECO:0000256" key="7">
    <source>
        <dbReference type="ARBA" id="ARBA00022833"/>
    </source>
</evidence>
<evidence type="ECO:0000256" key="2">
    <source>
        <dbReference type="ARBA" id="ARBA00022679"/>
    </source>
</evidence>
<dbReference type="PANTHER" id="PTHR22770:SF13">
    <property type="entry name" value="RING-TYPE DOMAIN-CONTAINING PROTEIN"/>
    <property type="match status" value="1"/>
</dbReference>
<dbReference type="EMBL" id="MU157849">
    <property type="protein sequence ID" value="KAF9529025.1"/>
    <property type="molecule type" value="Genomic_DNA"/>
</dbReference>
<keyword evidence="7" id="KW-0862">Zinc</keyword>
<comment type="caution">
    <text evidence="10">The sequence shown here is derived from an EMBL/GenBank/DDBJ whole genome shotgun (WGS) entry which is preliminary data.</text>
</comment>
<evidence type="ECO:0000256" key="8">
    <source>
        <dbReference type="ARBA" id="ARBA00044508"/>
    </source>
</evidence>
<dbReference type="GO" id="GO:0008270">
    <property type="term" value="F:zinc ion binding"/>
    <property type="evidence" value="ECO:0007669"/>
    <property type="project" value="UniProtKB-KW"/>
</dbReference>
<dbReference type="Proteomes" id="UP000807306">
    <property type="component" value="Unassembled WGS sequence"/>
</dbReference>
<dbReference type="GO" id="GO:0043161">
    <property type="term" value="P:proteasome-mediated ubiquitin-dependent protein catabolic process"/>
    <property type="evidence" value="ECO:0007669"/>
    <property type="project" value="TreeGrafter"/>
</dbReference>